<dbReference type="Proteomes" id="UP000003730">
    <property type="component" value="Unassembled WGS sequence"/>
</dbReference>
<reference evidence="1 2" key="1">
    <citation type="journal article" date="2008" name="Int. J. Syst. Evol. Microbiol.">
        <title>Bizionia argentinensis sp. nov., isolated from surface marine water in Antarctica.</title>
        <authorList>
            <person name="Bercovich A."/>
            <person name="Vazquez S.C."/>
            <person name="Yankilevich P."/>
            <person name="Coria S.H."/>
            <person name="Foti M."/>
            <person name="Hernandez E."/>
            <person name="Vidal A."/>
            <person name="Ruberto L."/>
            <person name="Melo C."/>
            <person name="Marenssi S."/>
            <person name="Criscuolo M."/>
            <person name="Memoli M."/>
            <person name="Arguelles M."/>
            <person name="Mac Cormack W.P."/>
        </authorList>
    </citation>
    <scope>NUCLEOTIDE SEQUENCE [LARGE SCALE GENOMIC DNA]</scope>
    <source>
        <strain evidence="1 2">JUB59</strain>
    </source>
</reference>
<gene>
    <name evidence="1" type="ORF">BZARG_909</name>
</gene>
<protein>
    <recommendedName>
        <fullName evidence="3">Glycine dehydrogenase</fullName>
    </recommendedName>
</protein>
<evidence type="ECO:0000313" key="1">
    <source>
        <dbReference type="EMBL" id="EGV44223.1"/>
    </source>
</evidence>
<keyword evidence="2" id="KW-1185">Reference proteome</keyword>
<dbReference type="EMBL" id="AFXZ01000012">
    <property type="protein sequence ID" value="EGV44223.1"/>
    <property type="molecule type" value="Genomic_DNA"/>
</dbReference>
<name>G2EBM9_9FLAO</name>
<accession>G2EBM9</accession>
<comment type="caution">
    <text evidence="1">The sequence shown here is derived from an EMBL/GenBank/DDBJ whole genome shotgun (WGS) entry which is preliminary data.</text>
</comment>
<evidence type="ECO:0008006" key="3">
    <source>
        <dbReference type="Google" id="ProtNLM"/>
    </source>
</evidence>
<sequence length="86" mass="10242">MKKRYLFISCKEAQHICDKAQYNEATGWEKLKLMLRYGFCRVTRTYVQKNIKLSDSVKSSKIDCLNAMERAQIKTKFNKELSKQER</sequence>
<dbReference type="STRING" id="1046627.BZARG_909"/>
<dbReference type="AlphaFoldDB" id="G2EBM9"/>
<dbReference type="OrthoDB" id="1262821at2"/>
<dbReference type="RefSeq" id="WP_008636043.1">
    <property type="nucleotide sequence ID" value="NZ_AFXZ01000012.1"/>
</dbReference>
<organism evidence="1 2">
    <name type="scientific">Bizionia argentinensis JUB59</name>
    <dbReference type="NCBI Taxonomy" id="1046627"/>
    <lineage>
        <taxon>Bacteria</taxon>
        <taxon>Pseudomonadati</taxon>
        <taxon>Bacteroidota</taxon>
        <taxon>Flavobacteriia</taxon>
        <taxon>Flavobacteriales</taxon>
        <taxon>Flavobacteriaceae</taxon>
        <taxon>Bizionia</taxon>
    </lineage>
</organism>
<proteinExistence type="predicted"/>
<evidence type="ECO:0000313" key="2">
    <source>
        <dbReference type="Proteomes" id="UP000003730"/>
    </source>
</evidence>